<feature type="compositionally biased region" description="Basic and acidic residues" evidence="1">
    <location>
        <begin position="451"/>
        <end position="470"/>
    </location>
</feature>
<dbReference type="PANTHER" id="PTHR31198">
    <property type="entry name" value="COILED-COIL DOMAIN-CONTAINING PROTEIN 84"/>
    <property type="match status" value="1"/>
</dbReference>
<accession>A0A0E0M339</accession>
<feature type="region of interest" description="Disordered" evidence="1">
    <location>
        <begin position="425"/>
        <end position="475"/>
    </location>
</feature>
<dbReference type="InterPro" id="IPR028015">
    <property type="entry name" value="CCDC84-like"/>
</dbReference>
<dbReference type="AlphaFoldDB" id="A0A0E0M339"/>
<dbReference type="OMA" id="MIQDEYT"/>
<protein>
    <recommendedName>
        <fullName evidence="4">TITAN-like protein</fullName>
    </recommendedName>
</protein>
<reference evidence="2" key="2">
    <citation type="submission" date="2018-05" db="EMBL/GenBank/DDBJ databases">
        <title>OpunRS2 (Oryza punctata Reference Sequence Version 2).</title>
        <authorList>
            <person name="Zhang J."/>
            <person name="Kudrna D."/>
            <person name="Lee S."/>
            <person name="Talag J."/>
            <person name="Welchert J."/>
            <person name="Wing R.A."/>
        </authorList>
    </citation>
    <scope>NUCLEOTIDE SEQUENCE [LARGE SCALE GENOMIC DNA]</scope>
</reference>
<dbReference type="Gramene" id="OPUNC09G14120.1">
    <property type="protein sequence ID" value="OPUNC09G14120.1"/>
    <property type="gene ID" value="OPUNC09G14120"/>
</dbReference>
<dbReference type="EnsemblPlants" id="OPUNC09G14120.1">
    <property type="protein sequence ID" value="OPUNC09G14120.1"/>
    <property type="gene ID" value="OPUNC09G14120"/>
</dbReference>
<dbReference type="GO" id="GO:0009793">
    <property type="term" value="P:embryo development ending in seed dormancy"/>
    <property type="evidence" value="ECO:0007669"/>
    <property type="project" value="EnsemblPlants"/>
</dbReference>
<dbReference type="GO" id="GO:0005634">
    <property type="term" value="C:nucleus"/>
    <property type="evidence" value="ECO:0007669"/>
    <property type="project" value="EnsemblPlants"/>
</dbReference>
<dbReference type="eggNOG" id="ENOG502QS8B">
    <property type="taxonomic scope" value="Eukaryota"/>
</dbReference>
<evidence type="ECO:0008006" key="4">
    <source>
        <dbReference type="Google" id="ProtNLM"/>
    </source>
</evidence>
<proteinExistence type="predicted"/>
<evidence type="ECO:0000313" key="2">
    <source>
        <dbReference type="EnsemblPlants" id="OPUNC09G14120.1"/>
    </source>
</evidence>
<feature type="region of interest" description="Disordered" evidence="1">
    <location>
        <begin position="354"/>
        <end position="411"/>
    </location>
</feature>
<dbReference type="Pfam" id="PF14968">
    <property type="entry name" value="CCDC84"/>
    <property type="match status" value="2"/>
</dbReference>
<reference evidence="2" key="1">
    <citation type="submission" date="2015-04" db="UniProtKB">
        <authorList>
            <consortium name="EnsemblPlants"/>
        </authorList>
    </citation>
    <scope>IDENTIFICATION</scope>
</reference>
<evidence type="ECO:0000313" key="3">
    <source>
        <dbReference type="Proteomes" id="UP000026962"/>
    </source>
</evidence>
<dbReference type="PANTHER" id="PTHR31198:SF1">
    <property type="entry name" value="CENTROSOMAL AT-AC SPLICING FACTOR"/>
    <property type="match status" value="1"/>
</dbReference>
<dbReference type="HOGENOM" id="CLU_041370_0_0_1"/>
<keyword evidence="3" id="KW-1185">Reference proteome</keyword>
<dbReference type="Proteomes" id="UP000026962">
    <property type="component" value="Chromosome 9"/>
</dbReference>
<dbReference type="GO" id="GO:0009960">
    <property type="term" value="P:endosperm development"/>
    <property type="evidence" value="ECO:0007669"/>
    <property type="project" value="EnsemblPlants"/>
</dbReference>
<evidence type="ECO:0000256" key="1">
    <source>
        <dbReference type="SAM" id="MobiDB-lite"/>
    </source>
</evidence>
<sequence>MPPKRGTPPAVAFEYCELCRRNHDQGRRHRYFPAHRAALAAALSRFRSKVLDLRRAIRHPSSAPRSRLWCPFCSADLVDLDSRFAWYSLVPMLLGFPSIWISWFRLRFGLSLEVVELSSSVGFLCIRVRVLLEQHYISVEGKLEKSSNAYILDLSPILFYCSGNAIYHLASQDHLNGVKAFLRKHGGGMDQVDSFRISEDELAKWEKCCESSSTEQETSTEGLIGPSLGPLKDIRNKSTSKHLDNFAETYIPSSSNTASNVVMPLQSPTNGAYYPNSTAWQGSSSFGSIPYSAPFETFGVPIIPCGSVALHEQQVMLGTDLFHSAGTKMKGGQSTILRNGPNSSVFCSVHVQQRNSGGNSSQGFKANVHTGAPPPWLEASERDQENESLSCYARPSSRKGKSGKLNPKRVGAAWAERRRAEMEMEKRGELVPETSDSSWLPNFGGVWQSGTRKESRKEFEKNHKPHDEKSNMLSLEMKPYISKRMLVGSNKDEQSDIDVEQ</sequence>
<name>A0A0E0M339_ORYPU</name>
<organism evidence="2">
    <name type="scientific">Oryza punctata</name>
    <name type="common">Red rice</name>
    <dbReference type="NCBI Taxonomy" id="4537"/>
    <lineage>
        <taxon>Eukaryota</taxon>
        <taxon>Viridiplantae</taxon>
        <taxon>Streptophyta</taxon>
        <taxon>Embryophyta</taxon>
        <taxon>Tracheophyta</taxon>
        <taxon>Spermatophyta</taxon>
        <taxon>Magnoliopsida</taxon>
        <taxon>Liliopsida</taxon>
        <taxon>Poales</taxon>
        <taxon>Poaceae</taxon>
        <taxon>BOP clade</taxon>
        <taxon>Oryzoideae</taxon>
        <taxon>Oryzeae</taxon>
        <taxon>Oryzinae</taxon>
        <taxon>Oryza</taxon>
    </lineage>
</organism>
<feature type="compositionally biased region" description="Polar residues" evidence="1">
    <location>
        <begin position="354"/>
        <end position="364"/>
    </location>
</feature>
<dbReference type="STRING" id="4537.A0A0E0M339"/>